<proteinExistence type="predicted"/>
<evidence type="ECO:0000256" key="1">
    <source>
        <dbReference type="SAM" id="MobiDB-lite"/>
    </source>
</evidence>
<dbReference type="AlphaFoldDB" id="A0AAV3Q2G7"/>
<accession>A0AAV3Q2G7</accession>
<sequence>MMKYHGKGKGKVYAPSDARIVLCSCLVTWKATRPDRDQPFFYDDCKSQLPPDRALFVSLHTGRVYHRVGSEFIVEAYNPYRFSRQFGYTPTIPGLPGNSSSHTPPLSYKTWLSELVLSESLRSTYVKHGKGKGLPTCVRPSSLVFQSSGSSKRKRSSSMEVSSSVSSHERTKLLDTGGSPECLAIEVAESHPPAPLVLSIAKGAKAILRTGDSSPWA</sequence>
<evidence type="ECO:0000313" key="2">
    <source>
        <dbReference type="EMBL" id="GAA0157426.1"/>
    </source>
</evidence>
<name>A0AAV3Q2G7_LITER</name>
<dbReference type="EMBL" id="BAABME010003104">
    <property type="protein sequence ID" value="GAA0157426.1"/>
    <property type="molecule type" value="Genomic_DNA"/>
</dbReference>
<organism evidence="2 3">
    <name type="scientific">Lithospermum erythrorhizon</name>
    <name type="common">Purple gromwell</name>
    <name type="synonym">Lithospermum officinale var. erythrorhizon</name>
    <dbReference type="NCBI Taxonomy" id="34254"/>
    <lineage>
        <taxon>Eukaryota</taxon>
        <taxon>Viridiplantae</taxon>
        <taxon>Streptophyta</taxon>
        <taxon>Embryophyta</taxon>
        <taxon>Tracheophyta</taxon>
        <taxon>Spermatophyta</taxon>
        <taxon>Magnoliopsida</taxon>
        <taxon>eudicotyledons</taxon>
        <taxon>Gunneridae</taxon>
        <taxon>Pentapetalae</taxon>
        <taxon>asterids</taxon>
        <taxon>lamiids</taxon>
        <taxon>Boraginales</taxon>
        <taxon>Boraginaceae</taxon>
        <taxon>Boraginoideae</taxon>
        <taxon>Lithospermeae</taxon>
        <taxon>Lithospermum</taxon>
    </lineage>
</organism>
<evidence type="ECO:0000313" key="3">
    <source>
        <dbReference type="Proteomes" id="UP001454036"/>
    </source>
</evidence>
<keyword evidence="3" id="KW-1185">Reference proteome</keyword>
<feature type="region of interest" description="Disordered" evidence="1">
    <location>
        <begin position="145"/>
        <end position="175"/>
    </location>
</feature>
<dbReference type="Proteomes" id="UP001454036">
    <property type="component" value="Unassembled WGS sequence"/>
</dbReference>
<reference evidence="2 3" key="1">
    <citation type="submission" date="2024-01" db="EMBL/GenBank/DDBJ databases">
        <title>The complete chloroplast genome sequence of Lithospermum erythrorhizon: insights into the phylogenetic relationship among Boraginaceae species and the maternal lineages of purple gromwells.</title>
        <authorList>
            <person name="Okada T."/>
            <person name="Watanabe K."/>
        </authorList>
    </citation>
    <scope>NUCLEOTIDE SEQUENCE [LARGE SCALE GENOMIC DNA]</scope>
</reference>
<comment type="caution">
    <text evidence="2">The sequence shown here is derived from an EMBL/GenBank/DDBJ whole genome shotgun (WGS) entry which is preliminary data.</text>
</comment>
<protein>
    <submittedName>
        <fullName evidence="2">Uncharacterized protein</fullName>
    </submittedName>
</protein>
<gene>
    <name evidence="2" type="ORF">LIER_14696</name>
</gene>